<keyword evidence="12" id="KW-0808">Transferase</keyword>
<evidence type="ECO:0000256" key="6">
    <source>
        <dbReference type="ARBA" id="ARBA00022723"/>
    </source>
</evidence>
<dbReference type="GO" id="GO:0002949">
    <property type="term" value="P:tRNA threonylcarbamoyladenosine modification"/>
    <property type="evidence" value="ECO:0007669"/>
    <property type="project" value="InterPro"/>
</dbReference>
<dbReference type="RefSeq" id="WP_021717018.1">
    <property type="nucleotide sequence ID" value="NZ_AP019004.1"/>
</dbReference>
<keyword evidence="4" id="KW-0963">Cytoplasm</keyword>
<dbReference type="Proteomes" id="UP000443070">
    <property type="component" value="Unassembled WGS sequence"/>
</dbReference>
<dbReference type="Pfam" id="PF02367">
    <property type="entry name" value="TsaE"/>
    <property type="match status" value="1"/>
</dbReference>
<dbReference type="PANTHER" id="PTHR33540:SF2">
    <property type="entry name" value="TRNA THREONYLCARBAMOYLADENOSINE BIOSYNTHESIS PROTEIN TSAE"/>
    <property type="match status" value="1"/>
</dbReference>
<gene>
    <name evidence="12" type="primary">tsaE</name>
    <name evidence="11" type="ORF">BN533_00114</name>
    <name evidence="12" type="ORF">GMD11_09540</name>
    <name evidence="13" type="ORF">GMD18_09875</name>
</gene>
<dbReference type="EMBL" id="WNBW01000010">
    <property type="protein sequence ID" value="MTU04703.1"/>
    <property type="molecule type" value="Genomic_DNA"/>
</dbReference>
<keyword evidence="9" id="KW-0460">Magnesium</keyword>
<keyword evidence="7" id="KW-0547">Nucleotide-binding</keyword>
<evidence type="ECO:0000313" key="13">
    <source>
        <dbReference type="EMBL" id="MTU04703.1"/>
    </source>
</evidence>
<dbReference type="PANTHER" id="PTHR33540">
    <property type="entry name" value="TRNA THREONYLCARBAMOYLADENOSINE BIOSYNTHESIS PROTEIN TSAE"/>
    <property type="match status" value="1"/>
</dbReference>
<evidence type="ECO:0000256" key="4">
    <source>
        <dbReference type="ARBA" id="ARBA00022490"/>
    </source>
</evidence>
<dbReference type="Gene3D" id="3.40.50.300">
    <property type="entry name" value="P-loop containing nucleotide triphosphate hydrolases"/>
    <property type="match status" value="1"/>
</dbReference>
<evidence type="ECO:0000313" key="14">
    <source>
        <dbReference type="Proteomes" id="UP000443070"/>
    </source>
</evidence>
<evidence type="ECO:0000256" key="5">
    <source>
        <dbReference type="ARBA" id="ARBA00022694"/>
    </source>
</evidence>
<evidence type="ECO:0000256" key="10">
    <source>
        <dbReference type="ARBA" id="ARBA00032441"/>
    </source>
</evidence>
<protein>
    <recommendedName>
        <fullName evidence="3">tRNA threonylcarbamoyladenosine biosynthesis protein TsaE</fullName>
    </recommendedName>
    <alternativeName>
        <fullName evidence="10">t(6)A37 threonylcarbamoyladenosine biosynthesis protein TsaE</fullName>
    </alternativeName>
</protein>
<dbReference type="NCBIfam" id="TIGR00150">
    <property type="entry name" value="T6A_YjeE"/>
    <property type="match status" value="1"/>
</dbReference>
<dbReference type="GO" id="GO:0046872">
    <property type="term" value="F:metal ion binding"/>
    <property type="evidence" value="ECO:0007669"/>
    <property type="project" value="UniProtKB-KW"/>
</dbReference>
<keyword evidence="6" id="KW-0479">Metal-binding</keyword>
<keyword evidence="8" id="KW-0067">ATP-binding</keyword>
<keyword evidence="14" id="KW-1185">Reference proteome</keyword>
<proteinExistence type="inferred from homology"/>
<evidence type="ECO:0000256" key="1">
    <source>
        <dbReference type="ARBA" id="ARBA00004496"/>
    </source>
</evidence>
<accession>A0A3G9H058</accession>
<evidence type="ECO:0000313" key="15">
    <source>
        <dbReference type="Proteomes" id="UP000484547"/>
    </source>
</evidence>
<organism evidence="11">
    <name type="scientific">Phascolarctobacterium faecium</name>
    <dbReference type="NCBI Taxonomy" id="33025"/>
    <lineage>
        <taxon>Bacteria</taxon>
        <taxon>Bacillati</taxon>
        <taxon>Bacillota</taxon>
        <taxon>Negativicutes</taxon>
        <taxon>Acidaminococcales</taxon>
        <taxon>Acidaminococcaceae</taxon>
        <taxon>Phascolarctobacterium</taxon>
    </lineage>
</organism>
<dbReference type="SUPFAM" id="SSF52540">
    <property type="entry name" value="P-loop containing nucleoside triphosphate hydrolases"/>
    <property type="match status" value="1"/>
</dbReference>
<comment type="subcellular location">
    <subcellularLocation>
        <location evidence="1">Cytoplasm</location>
    </subcellularLocation>
</comment>
<reference evidence="14 15" key="2">
    <citation type="journal article" date="2019" name="Nat. Med.">
        <title>A library of human gut bacterial isolates paired with longitudinal multiomics data enables mechanistic microbiome research.</title>
        <authorList>
            <person name="Poyet M."/>
            <person name="Groussin M."/>
            <person name="Gibbons S.M."/>
            <person name="Avila-Pacheco J."/>
            <person name="Jiang X."/>
            <person name="Kearney S.M."/>
            <person name="Perrotta A.R."/>
            <person name="Berdy B."/>
            <person name="Zhao S."/>
            <person name="Lieberman T.D."/>
            <person name="Swanson P.K."/>
            <person name="Smith M."/>
            <person name="Roesemann S."/>
            <person name="Alexander J.E."/>
            <person name="Rich S.A."/>
            <person name="Livny J."/>
            <person name="Vlamakis H."/>
            <person name="Clish C."/>
            <person name="Bullock K."/>
            <person name="Deik A."/>
            <person name="Scott J."/>
            <person name="Pierce K.A."/>
            <person name="Xavier R.J."/>
            <person name="Alm E.J."/>
        </authorList>
    </citation>
    <scope>NUCLEOTIDE SEQUENCE [LARGE SCALE GENOMIC DNA]</scope>
    <source>
        <strain evidence="12 15">BIOML-A13</strain>
        <strain evidence="13 14">BIOML-A3</strain>
    </source>
</reference>
<evidence type="ECO:0000313" key="11">
    <source>
        <dbReference type="EMBL" id="CDB46695.1"/>
    </source>
</evidence>
<dbReference type="EMBL" id="CBDS010000093">
    <property type="protein sequence ID" value="CDB46695.1"/>
    <property type="molecule type" value="Genomic_DNA"/>
</dbReference>
<reference evidence="11" key="1">
    <citation type="submission" date="2012-11" db="EMBL/GenBank/DDBJ databases">
        <title>Dependencies among metagenomic species, viruses, plasmids and units of genetic variation.</title>
        <authorList>
            <person name="Nielsen H.B."/>
            <person name="Almeida M."/>
            <person name="Juncker A.S."/>
            <person name="Rasmussen S."/>
            <person name="Li J."/>
            <person name="Sunagawa S."/>
            <person name="Plichta D."/>
            <person name="Gautier L."/>
            <person name="Le Chatelier E."/>
            <person name="Peletier E."/>
            <person name="Bonde I."/>
            <person name="Nielsen T."/>
            <person name="Manichanh C."/>
            <person name="Arumugam M."/>
            <person name="Batto J."/>
            <person name="Santos M.B.Q.D."/>
            <person name="Blom N."/>
            <person name="Borruel N."/>
            <person name="Burgdorf K.S."/>
            <person name="Boumezbeur F."/>
            <person name="Casellas F."/>
            <person name="Dore J."/>
            <person name="Guarner F."/>
            <person name="Hansen T."/>
            <person name="Hildebrand F."/>
            <person name="Kaas R.S."/>
            <person name="Kennedy S."/>
            <person name="Kristiansen K."/>
            <person name="Kultima J.R."/>
            <person name="Leonard P."/>
            <person name="Levenez F."/>
            <person name="Lund O."/>
            <person name="Moumen B."/>
            <person name="Le Paslier D."/>
            <person name="Pons N."/>
            <person name="Pedersen O."/>
            <person name="Prifti E."/>
            <person name="Qin J."/>
            <person name="Raes J."/>
            <person name="Tap J."/>
            <person name="Tims S."/>
            <person name="Ussery D.W."/>
            <person name="Yamada T."/>
            <person name="MetaHit consortium"/>
            <person name="Renault P."/>
            <person name="Sicheritz-Ponten T."/>
            <person name="Bork P."/>
            <person name="Wang J."/>
            <person name="Brunak S."/>
            <person name="Ehrlich S.D."/>
        </authorList>
    </citation>
    <scope>NUCLEOTIDE SEQUENCE [LARGE SCALE GENOMIC DNA]</scope>
</reference>
<dbReference type="OrthoDB" id="9815896at2"/>
<dbReference type="InterPro" id="IPR003442">
    <property type="entry name" value="T6A_TsaE"/>
</dbReference>
<evidence type="ECO:0000256" key="8">
    <source>
        <dbReference type="ARBA" id="ARBA00022840"/>
    </source>
</evidence>
<evidence type="ECO:0000256" key="2">
    <source>
        <dbReference type="ARBA" id="ARBA00007599"/>
    </source>
</evidence>
<dbReference type="AlphaFoldDB" id="A0A3G9H058"/>
<dbReference type="GeneID" id="49407923"/>
<evidence type="ECO:0000256" key="7">
    <source>
        <dbReference type="ARBA" id="ARBA00022741"/>
    </source>
</evidence>
<name>A0A3G9H058_9FIRM</name>
<accession>R6IBR3</accession>
<keyword evidence="11" id="KW-0378">Hydrolase</keyword>
<keyword evidence="5" id="KW-0819">tRNA processing</keyword>
<dbReference type="GO" id="GO:0005524">
    <property type="term" value="F:ATP binding"/>
    <property type="evidence" value="ECO:0007669"/>
    <property type="project" value="UniProtKB-KW"/>
</dbReference>
<comment type="caution">
    <text evidence="11">The sequence shown here is derived from an EMBL/GenBank/DDBJ whole genome shotgun (WGS) entry which is preliminary data.</text>
</comment>
<dbReference type="InterPro" id="IPR027417">
    <property type="entry name" value="P-loop_NTPase"/>
</dbReference>
<evidence type="ECO:0000313" key="12">
    <source>
        <dbReference type="EMBL" id="MTT76504.1"/>
    </source>
</evidence>
<evidence type="ECO:0000256" key="9">
    <source>
        <dbReference type="ARBA" id="ARBA00022842"/>
    </source>
</evidence>
<comment type="similarity">
    <text evidence="2">Belongs to the TsaE family.</text>
</comment>
<dbReference type="GO" id="GO:0016787">
    <property type="term" value="F:hydrolase activity"/>
    <property type="evidence" value="ECO:0007669"/>
    <property type="project" value="UniProtKB-KW"/>
</dbReference>
<dbReference type="Proteomes" id="UP000484547">
    <property type="component" value="Unassembled WGS sequence"/>
</dbReference>
<dbReference type="GO" id="GO:0005737">
    <property type="term" value="C:cytoplasm"/>
    <property type="evidence" value="ECO:0007669"/>
    <property type="project" value="UniProtKB-SubCell"/>
</dbReference>
<dbReference type="EMBL" id="WNBM01000008">
    <property type="protein sequence ID" value="MTT76504.1"/>
    <property type="molecule type" value="Genomic_DNA"/>
</dbReference>
<evidence type="ECO:0000256" key="3">
    <source>
        <dbReference type="ARBA" id="ARBA00019010"/>
    </source>
</evidence>
<dbReference type="GO" id="GO:0016740">
    <property type="term" value="F:transferase activity"/>
    <property type="evidence" value="ECO:0007669"/>
    <property type="project" value="UniProtKB-KW"/>
</dbReference>
<sequence>MEYFCGNIETMEALGKLLGRLAKNGDVFCLCGELGAGKTLLCREIAMAQGVDASEINSPTFSIMNVYHGKMEIRHFDLYRLNTVEELENIGYGEYVGGEGLTLIEWADNFLEEMPEESLDIYIKIVPEGRLIQLLPNGERYLELCEEVEKNADFSH</sequence>